<reference evidence="1" key="2">
    <citation type="journal article" date="2022" name="Microbiol. Resour. Announc.">
        <title>Metagenome Sequencing to Explore Phylogenomics of Terrestrial Cyanobacteria.</title>
        <authorList>
            <person name="Ward R.D."/>
            <person name="Stajich J.E."/>
            <person name="Johansen J.R."/>
            <person name="Huntemann M."/>
            <person name="Clum A."/>
            <person name="Foster B."/>
            <person name="Foster B."/>
            <person name="Roux S."/>
            <person name="Palaniappan K."/>
            <person name="Varghese N."/>
            <person name="Mukherjee S."/>
            <person name="Reddy T.B.K."/>
            <person name="Daum C."/>
            <person name="Copeland A."/>
            <person name="Chen I.A."/>
            <person name="Ivanova N.N."/>
            <person name="Kyrpides N.C."/>
            <person name="Shapiro N."/>
            <person name="Eloe-Fadrosh E.A."/>
            <person name="Pietrasiak N."/>
        </authorList>
    </citation>
    <scope>NUCLEOTIDE SEQUENCE</scope>
    <source>
        <strain evidence="1">GSE-NOS-MK-12-04C</strain>
    </source>
</reference>
<name>A0A951QMX5_9CYAN</name>
<proteinExistence type="predicted"/>
<accession>A0A951QMX5</accession>
<dbReference type="EMBL" id="JAHHGZ010000012">
    <property type="protein sequence ID" value="MBW4668416.1"/>
    <property type="molecule type" value="Genomic_DNA"/>
</dbReference>
<reference evidence="1" key="1">
    <citation type="submission" date="2021-05" db="EMBL/GenBank/DDBJ databases">
        <authorList>
            <person name="Pietrasiak N."/>
            <person name="Ward R."/>
            <person name="Stajich J.E."/>
            <person name="Kurbessoian T."/>
        </authorList>
    </citation>
    <scope>NUCLEOTIDE SEQUENCE</scope>
    <source>
        <strain evidence="1">GSE-NOS-MK-12-04C</strain>
    </source>
</reference>
<organism evidence="1 2">
    <name type="scientific">Cyanomargarita calcarea GSE-NOS-MK-12-04C</name>
    <dbReference type="NCBI Taxonomy" id="2839659"/>
    <lineage>
        <taxon>Bacteria</taxon>
        <taxon>Bacillati</taxon>
        <taxon>Cyanobacteriota</taxon>
        <taxon>Cyanophyceae</taxon>
        <taxon>Nostocales</taxon>
        <taxon>Cyanomargaritaceae</taxon>
        <taxon>Cyanomargarita</taxon>
    </lineage>
</organism>
<evidence type="ECO:0000313" key="2">
    <source>
        <dbReference type="Proteomes" id="UP000729701"/>
    </source>
</evidence>
<dbReference type="AlphaFoldDB" id="A0A951QMX5"/>
<gene>
    <name evidence="1" type="ORF">KME60_13560</name>
</gene>
<evidence type="ECO:0000313" key="1">
    <source>
        <dbReference type="EMBL" id="MBW4668416.1"/>
    </source>
</evidence>
<comment type="caution">
    <text evidence="1">The sequence shown here is derived from an EMBL/GenBank/DDBJ whole genome shotgun (WGS) entry which is preliminary data.</text>
</comment>
<dbReference type="Proteomes" id="UP000729701">
    <property type="component" value="Unassembled WGS sequence"/>
</dbReference>
<sequence>MRSFWFEFDGDKLEIIFRLIKNGRWWYNSETGKKIGVKFDYPYPENDDEIVISFVDLEDFDPAVQSMLFQSLKLDAPEFGLTYS</sequence>
<protein>
    <submittedName>
        <fullName evidence="1">Uncharacterized protein</fullName>
    </submittedName>
</protein>